<feature type="compositionally biased region" description="Polar residues" evidence="1">
    <location>
        <begin position="48"/>
        <end position="61"/>
    </location>
</feature>
<name>A0A131ZWX9_SARSC</name>
<protein>
    <submittedName>
        <fullName evidence="2">Uncharacterized protein</fullName>
    </submittedName>
</protein>
<evidence type="ECO:0000256" key="1">
    <source>
        <dbReference type="SAM" id="MobiDB-lite"/>
    </source>
</evidence>
<proteinExistence type="predicted"/>
<comment type="caution">
    <text evidence="2">The sequence shown here is derived from an EMBL/GenBank/DDBJ whole genome shotgun (WGS) entry which is preliminary data.</text>
</comment>
<feature type="compositionally biased region" description="Polar residues" evidence="1">
    <location>
        <begin position="1"/>
        <end position="13"/>
    </location>
</feature>
<dbReference type="AlphaFoldDB" id="A0A131ZWX9"/>
<sequence>MQGPSGEQSQQMTGPRPSAPIGGPTPQQSSPRGPTPRPAQPKQQPQQSATSGAASFFSNFF</sequence>
<accession>A0A131ZWX9</accession>
<organism evidence="2 3">
    <name type="scientific">Sarcoptes scabiei</name>
    <name type="common">Itch mite</name>
    <name type="synonym">Acarus scabiei</name>
    <dbReference type="NCBI Taxonomy" id="52283"/>
    <lineage>
        <taxon>Eukaryota</taxon>
        <taxon>Metazoa</taxon>
        <taxon>Ecdysozoa</taxon>
        <taxon>Arthropoda</taxon>
        <taxon>Chelicerata</taxon>
        <taxon>Arachnida</taxon>
        <taxon>Acari</taxon>
        <taxon>Acariformes</taxon>
        <taxon>Sarcoptiformes</taxon>
        <taxon>Astigmata</taxon>
        <taxon>Psoroptidia</taxon>
        <taxon>Sarcoptoidea</taxon>
        <taxon>Sarcoptidae</taxon>
        <taxon>Sarcoptinae</taxon>
        <taxon>Sarcoptes</taxon>
    </lineage>
</organism>
<reference evidence="2 3" key="1">
    <citation type="journal article" date="2015" name="Parasit. Vectors">
        <title>Draft genome of the scabies mite.</title>
        <authorList>
            <person name="Rider S.D.Jr."/>
            <person name="Morgan M.S."/>
            <person name="Arlian L.G."/>
        </authorList>
    </citation>
    <scope>NUCLEOTIDE SEQUENCE [LARGE SCALE GENOMIC DNA]</scope>
    <source>
        <strain evidence="2">Arlian Lab</strain>
    </source>
</reference>
<dbReference type="EMBL" id="JXLN01004340">
    <property type="protein sequence ID" value="KPM03171.1"/>
    <property type="molecule type" value="Genomic_DNA"/>
</dbReference>
<feature type="region of interest" description="Disordered" evidence="1">
    <location>
        <begin position="1"/>
        <end position="61"/>
    </location>
</feature>
<dbReference type="Proteomes" id="UP000616769">
    <property type="component" value="Unassembled WGS sequence"/>
</dbReference>
<evidence type="ECO:0000313" key="2">
    <source>
        <dbReference type="EMBL" id="KPM03171.1"/>
    </source>
</evidence>
<dbReference type="VEuPathDB" id="VectorBase:SSCA010307"/>
<gene>
    <name evidence="2" type="ORF">QR98_0016010</name>
</gene>
<evidence type="ECO:0000313" key="3">
    <source>
        <dbReference type="Proteomes" id="UP000616769"/>
    </source>
</evidence>